<feature type="region of interest" description="Disordered" evidence="1">
    <location>
        <begin position="1"/>
        <end position="66"/>
    </location>
</feature>
<evidence type="ECO:0000256" key="1">
    <source>
        <dbReference type="SAM" id="MobiDB-lite"/>
    </source>
</evidence>
<dbReference type="Proteomes" id="UP000013776">
    <property type="component" value="Unassembled WGS sequence"/>
</dbReference>
<sequence length="66" mass="7498">MKAFASKLKRNKTNESKSVHNESPNEEMTSPTPSGHEQQGYQPPMSQHYSNNVSQHKSPVMAEQRE</sequence>
<proteinExistence type="predicted"/>
<dbReference type="VEuPathDB" id="FungiDB:TAPDE_001054"/>
<keyword evidence="3" id="KW-1185">Reference proteome</keyword>
<protein>
    <submittedName>
        <fullName evidence="2">Uncharacterized protein</fullName>
    </submittedName>
</protein>
<accession>R4X7H3</accession>
<dbReference type="AlphaFoldDB" id="R4X7H3"/>
<organism evidence="2 3">
    <name type="scientific">Taphrina deformans (strain PYCC 5710 / ATCC 11124 / CBS 356.35 / IMI 108563 / JCM 9778 / NBRC 8474)</name>
    <name type="common">Peach leaf curl fungus</name>
    <name type="synonym">Lalaria deformans</name>
    <dbReference type="NCBI Taxonomy" id="1097556"/>
    <lineage>
        <taxon>Eukaryota</taxon>
        <taxon>Fungi</taxon>
        <taxon>Dikarya</taxon>
        <taxon>Ascomycota</taxon>
        <taxon>Taphrinomycotina</taxon>
        <taxon>Taphrinomycetes</taxon>
        <taxon>Taphrinales</taxon>
        <taxon>Taphrinaceae</taxon>
        <taxon>Taphrina</taxon>
    </lineage>
</organism>
<reference evidence="2 3" key="1">
    <citation type="journal article" date="2013" name="MBio">
        <title>Genome sequencing of the plant pathogen Taphrina deformans, the causal agent of peach leaf curl.</title>
        <authorList>
            <person name="Cisse O.H."/>
            <person name="Almeida J.M.G.C.F."/>
            <person name="Fonseca A."/>
            <person name="Kumar A.A."/>
            <person name="Salojaervi J."/>
            <person name="Overmyer K."/>
            <person name="Hauser P.M."/>
            <person name="Pagni M."/>
        </authorList>
    </citation>
    <scope>NUCLEOTIDE SEQUENCE [LARGE SCALE GENOMIC DNA]</scope>
    <source>
        <strain evidence="3">PYCC 5710 / ATCC 11124 / CBS 356.35 / IMI 108563 / JCM 9778 / NBRC 8474</strain>
    </source>
</reference>
<dbReference type="EMBL" id="CAHR02000037">
    <property type="protein sequence ID" value="CCG81356.1"/>
    <property type="molecule type" value="Genomic_DNA"/>
</dbReference>
<gene>
    <name evidence="2" type="ORF">TAPDE_001054</name>
</gene>
<evidence type="ECO:0000313" key="3">
    <source>
        <dbReference type="Proteomes" id="UP000013776"/>
    </source>
</evidence>
<feature type="compositionally biased region" description="Polar residues" evidence="1">
    <location>
        <begin position="26"/>
        <end position="57"/>
    </location>
</feature>
<comment type="caution">
    <text evidence="2">The sequence shown here is derived from an EMBL/GenBank/DDBJ whole genome shotgun (WGS) entry which is preliminary data.</text>
</comment>
<evidence type="ECO:0000313" key="2">
    <source>
        <dbReference type="EMBL" id="CCG81356.1"/>
    </source>
</evidence>
<name>R4X7H3_TAPDE</name>